<dbReference type="Gene3D" id="3.30.70.1320">
    <property type="entry name" value="Multidrug efflux transporter AcrB pore domain like"/>
    <property type="match status" value="1"/>
</dbReference>
<dbReference type="GO" id="GO:0042910">
    <property type="term" value="F:xenobiotic transmembrane transporter activity"/>
    <property type="evidence" value="ECO:0007669"/>
    <property type="project" value="TreeGrafter"/>
</dbReference>
<comment type="caution">
    <text evidence="2">The sequence shown here is derived from an EMBL/GenBank/DDBJ whole genome shotgun (WGS) entry which is preliminary data.</text>
</comment>
<dbReference type="InterPro" id="IPR001036">
    <property type="entry name" value="Acrflvin-R"/>
</dbReference>
<protein>
    <submittedName>
        <fullName evidence="2">Hydrophobe/amphiphile efflux-1 (HAE1) family protein</fullName>
    </submittedName>
</protein>
<keyword evidence="1" id="KW-1133">Transmembrane helix</keyword>
<feature type="transmembrane region" description="Helical" evidence="1">
    <location>
        <begin position="12"/>
        <end position="32"/>
    </location>
</feature>
<dbReference type="Pfam" id="PF00873">
    <property type="entry name" value="ACR_tran"/>
    <property type="match status" value="1"/>
</dbReference>
<keyword evidence="1" id="KW-0472">Membrane</keyword>
<feature type="transmembrane region" description="Helical" evidence="1">
    <location>
        <begin position="395"/>
        <end position="419"/>
    </location>
</feature>
<evidence type="ECO:0000313" key="2">
    <source>
        <dbReference type="EMBL" id="TDY50987.1"/>
    </source>
</evidence>
<dbReference type="EMBL" id="SORE01000008">
    <property type="protein sequence ID" value="TDY50987.1"/>
    <property type="molecule type" value="Genomic_DNA"/>
</dbReference>
<dbReference type="PANTHER" id="PTHR32063:SF13">
    <property type="entry name" value="MULTIDRUG EFFLUX PUMP SUBUNIT ACRB-RELATED"/>
    <property type="match status" value="1"/>
</dbReference>
<dbReference type="Proteomes" id="UP000295509">
    <property type="component" value="Unassembled WGS sequence"/>
</dbReference>
<dbReference type="FunFam" id="3.30.70.1430:FF:000001">
    <property type="entry name" value="Efflux pump membrane transporter"/>
    <property type="match status" value="1"/>
</dbReference>
<proteinExistence type="predicted"/>
<organism evidence="2 3">
    <name type="scientific">Paraburkholderia rhizosphaerae</name>
    <dbReference type="NCBI Taxonomy" id="480658"/>
    <lineage>
        <taxon>Bacteria</taxon>
        <taxon>Pseudomonadati</taxon>
        <taxon>Pseudomonadota</taxon>
        <taxon>Betaproteobacteria</taxon>
        <taxon>Burkholderiales</taxon>
        <taxon>Burkholderiaceae</taxon>
        <taxon>Paraburkholderia</taxon>
    </lineage>
</organism>
<gene>
    <name evidence="2" type="ORF">BX592_108224</name>
</gene>
<dbReference type="RefSeq" id="WP_279589185.1">
    <property type="nucleotide sequence ID" value="NZ_JBHLUW010000003.1"/>
</dbReference>
<feature type="transmembrane region" description="Helical" evidence="1">
    <location>
        <begin position="369"/>
        <end position="389"/>
    </location>
</feature>
<reference evidence="2 3" key="1">
    <citation type="submission" date="2019-03" db="EMBL/GenBank/DDBJ databases">
        <title>Genomic Encyclopedia of Type Strains, Phase III (KMG-III): the genomes of soil and plant-associated and newly described type strains.</title>
        <authorList>
            <person name="Whitman W."/>
        </authorList>
    </citation>
    <scope>NUCLEOTIDE SEQUENCE [LARGE SCALE GENOMIC DNA]</scope>
    <source>
        <strain evidence="2 3">LMG 29544</strain>
    </source>
</reference>
<dbReference type="GO" id="GO:0005886">
    <property type="term" value="C:plasma membrane"/>
    <property type="evidence" value="ECO:0007669"/>
    <property type="project" value="TreeGrafter"/>
</dbReference>
<accession>A0A4R8LW20</accession>
<dbReference type="SUPFAM" id="SSF82714">
    <property type="entry name" value="Multidrug efflux transporter AcrB TolC docking domain, DN and DC subdomains"/>
    <property type="match status" value="1"/>
</dbReference>
<dbReference type="InterPro" id="IPR027463">
    <property type="entry name" value="AcrB_DN_DC_subdom"/>
</dbReference>
<feature type="transmembrane region" description="Helical" evidence="1">
    <location>
        <begin position="472"/>
        <end position="493"/>
    </location>
</feature>
<dbReference type="SUPFAM" id="SSF82866">
    <property type="entry name" value="Multidrug efflux transporter AcrB transmembrane domain"/>
    <property type="match status" value="1"/>
</dbReference>
<keyword evidence="1" id="KW-0812">Transmembrane</keyword>
<dbReference type="PANTHER" id="PTHR32063">
    <property type="match status" value="1"/>
</dbReference>
<dbReference type="SUPFAM" id="SSF82693">
    <property type="entry name" value="Multidrug efflux transporter AcrB pore domain, PN1, PN2, PC1 and PC2 subdomains"/>
    <property type="match status" value="3"/>
</dbReference>
<feature type="transmembrane region" description="Helical" evidence="1">
    <location>
        <begin position="343"/>
        <end position="362"/>
    </location>
</feature>
<evidence type="ECO:0000256" key="1">
    <source>
        <dbReference type="SAM" id="Phobius"/>
    </source>
</evidence>
<dbReference type="PRINTS" id="PR00702">
    <property type="entry name" value="ACRIFLAVINRP"/>
</dbReference>
<feature type="transmembrane region" description="Helical" evidence="1">
    <location>
        <begin position="440"/>
        <end position="460"/>
    </location>
</feature>
<name>A0A4R8LW20_9BURK</name>
<feature type="transmembrane region" description="Helical" evidence="1">
    <location>
        <begin position="537"/>
        <end position="557"/>
    </location>
</feature>
<dbReference type="Gene3D" id="1.20.1640.10">
    <property type="entry name" value="Multidrug efflux transporter AcrB transmembrane domain"/>
    <property type="match status" value="2"/>
</dbReference>
<sequence>MIRFFIDRPIFANVIALLIVLLGGVALFNLPVTQYPPITPPTVQVVAHYPGASAQTVVNRIALPVEQQVNGVEHMLYMQSSATNDGTYTLNITFAIGTDIDRAQVLVQNRVAAATALLPQPVQQLGVTVRKRSTAILQIYTLQSSNPRHGALFLSNYATINLHDELARVPGVGDVTIFGAGQYSIRIWLDPQRLGQQGLTPADVIQAIQSQSRDVSAGQLGAPPVPTGQPYQMTINVDGALTGPTQFDDIVIKGDNTNGGRLVRIRDVGHCELGAASYSQFFDLDGKPAAGIAIYQLPDANALDAGRAVQARMAALAENFPRDITYGLPFDTTRFVSASVKDVYVTLGETGLIVLVVILVFLQNWRATLIPATTVPVTIIGAFGAIYIMGFTINLLTLFAIVLAIGVVVDDAIVVVEAVSHRMEAGLPARQATLDAMRELLGPIAGITLVLVSVFLPAAFLPGLTGQMYRQFALVIAATTLISALNALTLKPVQSVRWLRTRRSGLPSPFSRFFNRLYLPLERSYLRGATFLVRHGWFSIAGASALVLAALFALMHVPTGFIPLEDQGYLLIAAQTADAASLERTRIVMQEIQRRVAAIPGVDHVISIGGVSALDNNASASNAGILYITLKDWSARGKGEDLRSLYLRLNHELSGIPDVRTLCWYHRPFKAWVAAAVFKPKSC</sequence>
<dbReference type="Gene3D" id="3.30.2090.10">
    <property type="entry name" value="Multidrug efflux transporter AcrB TolC docking domain, DN and DC subdomains"/>
    <property type="match status" value="1"/>
</dbReference>
<keyword evidence="3" id="KW-1185">Reference proteome</keyword>
<dbReference type="AlphaFoldDB" id="A0A4R8LW20"/>
<evidence type="ECO:0000313" key="3">
    <source>
        <dbReference type="Proteomes" id="UP000295509"/>
    </source>
</evidence>
<dbReference type="Gene3D" id="3.30.70.1430">
    <property type="entry name" value="Multidrug efflux transporter AcrB pore domain"/>
    <property type="match status" value="2"/>
</dbReference>